<keyword evidence="2" id="KW-1185">Reference proteome</keyword>
<reference evidence="1 2" key="1">
    <citation type="submission" date="2019-03" db="EMBL/GenBank/DDBJ databases">
        <title>Dyadobacter AR-3-6 sp. nov., isolated from arctic soil.</title>
        <authorList>
            <person name="Chaudhary D.K."/>
        </authorList>
    </citation>
    <scope>NUCLEOTIDE SEQUENCE [LARGE SCALE GENOMIC DNA]</scope>
    <source>
        <strain evidence="1 2">AR-3-6</strain>
    </source>
</reference>
<dbReference type="AlphaFoldDB" id="A0A4R5DAV2"/>
<dbReference type="EMBL" id="SMFL01000014">
    <property type="protein sequence ID" value="TDE10792.1"/>
    <property type="molecule type" value="Genomic_DNA"/>
</dbReference>
<sequence length="765" mass="88290">MSQISTTASPFKIEFSFNSIIEKLEDFVENNLVMYTFNERELLSELDQYPELRDGITDFTGMQPYSDLIGELVHTFFPSGLSKNDIKAVTLPYAALIVNPTARLEKILTSAAEGFQIQISDFSEHQFYIRSCCMILDEHYGYKLDANQPMFCEIPTADGVLKYYRIMYNTDFIRLYPTNSAVPITEADIVRLINNYDDLDLWKEKFPVNSWVMSGFAIMTMYDATVEHAVSLFKEKLSGLHSSDFSCQVHSLFRSIYNLADLAVGFTIFNTCQDQFIRAGFGHQMPSYILGENIDEQSGNLALCEQAYKSLIERKVTFVVSDTDAFLARHPESNLVNSFKKGNYGSFVLAPVVKNGELLGVLELMGSKPRDLHSINADKLNVVMPFLTESVERLLIQLKDISTSIIQEKYTSIHPSVYWKFQDQVQKHLYDHYAGVRYELDEIVFEDVFPLYGQIDIKGSSQARNWSVQNDLQHQLSTLDGILQLVSHLHSEGLQASKTQIRRFLRELADPIKASTEQDILHFTQVHVHPFLKEINDTVVRKEIDSYFFNLDKKIGGFHFNRRQYEQTVSLINTEMAATIDARQPDAQSVFAHYYERFKTDGVEHNLYIGPSISPFEKFDLTVVNNLRFWQLMVLCEMEKAHHQLISSLPIPLMVTSLILVYNTRISIRFRMDEKRFDVDGSYNARYEIVKKRIDKAYIKDTQERITQIGKITIVYTSSDDEYEYRSYIHKLQRKNLLDEVIECFQVEDLQGISGLKALRIKIIH</sequence>
<gene>
    <name evidence="1" type="ORF">E0F88_27350</name>
</gene>
<dbReference type="OrthoDB" id="627374at2"/>
<dbReference type="RefSeq" id="WP_131961522.1">
    <property type="nucleotide sequence ID" value="NZ_SMFL01000014.1"/>
</dbReference>
<name>A0A4R5DAV2_9BACT</name>
<comment type="caution">
    <text evidence="1">The sequence shown here is derived from an EMBL/GenBank/DDBJ whole genome shotgun (WGS) entry which is preliminary data.</text>
</comment>
<protein>
    <submittedName>
        <fullName evidence="1">GAF domain-containing protein</fullName>
    </submittedName>
</protein>
<organism evidence="1 2">
    <name type="scientific">Dyadobacter psychrotolerans</name>
    <dbReference type="NCBI Taxonomy" id="2541721"/>
    <lineage>
        <taxon>Bacteria</taxon>
        <taxon>Pseudomonadati</taxon>
        <taxon>Bacteroidota</taxon>
        <taxon>Cytophagia</taxon>
        <taxon>Cytophagales</taxon>
        <taxon>Spirosomataceae</taxon>
        <taxon>Dyadobacter</taxon>
    </lineage>
</organism>
<proteinExistence type="predicted"/>
<evidence type="ECO:0000313" key="1">
    <source>
        <dbReference type="EMBL" id="TDE10792.1"/>
    </source>
</evidence>
<evidence type="ECO:0000313" key="2">
    <source>
        <dbReference type="Proteomes" id="UP000294850"/>
    </source>
</evidence>
<accession>A0A4R5DAV2</accession>
<dbReference type="Proteomes" id="UP000294850">
    <property type="component" value="Unassembled WGS sequence"/>
</dbReference>